<keyword evidence="1" id="KW-0472">Membrane</keyword>
<organism evidence="4 5">
    <name type="scientific">Gossypium australe</name>
    <dbReference type="NCBI Taxonomy" id="47621"/>
    <lineage>
        <taxon>Eukaryota</taxon>
        <taxon>Viridiplantae</taxon>
        <taxon>Streptophyta</taxon>
        <taxon>Embryophyta</taxon>
        <taxon>Tracheophyta</taxon>
        <taxon>Spermatophyta</taxon>
        <taxon>Magnoliopsida</taxon>
        <taxon>eudicotyledons</taxon>
        <taxon>Gunneridae</taxon>
        <taxon>Pentapetalae</taxon>
        <taxon>rosids</taxon>
        <taxon>malvids</taxon>
        <taxon>Malvales</taxon>
        <taxon>Malvaceae</taxon>
        <taxon>Malvoideae</taxon>
        <taxon>Gossypium</taxon>
    </lineage>
</organism>
<dbReference type="InterPro" id="IPR036397">
    <property type="entry name" value="RNaseH_sf"/>
</dbReference>
<dbReference type="PANTHER" id="PTHR33116:SF86">
    <property type="entry name" value="REVERSE TRANSCRIPTASE DOMAIN-CONTAINING PROTEIN"/>
    <property type="match status" value="1"/>
</dbReference>
<gene>
    <name evidence="4" type="ORF">EPI10_033528</name>
</gene>
<feature type="transmembrane region" description="Helical" evidence="1">
    <location>
        <begin position="633"/>
        <end position="657"/>
    </location>
</feature>
<dbReference type="GO" id="GO:0004523">
    <property type="term" value="F:RNA-DNA hybrid ribonuclease activity"/>
    <property type="evidence" value="ECO:0007669"/>
    <property type="project" value="InterPro"/>
</dbReference>
<dbReference type="InterPro" id="IPR002156">
    <property type="entry name" value="RNaseH_domain"/>
</dbReference>
<dbReference type="InterPro" id="IPR026960">
    <property type="entry name" value="RVT-Znf"/>
</dbReference>
<protein>
    <submittedName>
        <fullName evidence="4">Reverse transcriptase</fullName>
    </submittedName>
</protein>
<keyword evidence="1" id="KW-1133">Transmembrane helix</keyword>
<evidence type="ECO:0000256" key="1">
    <source>
        <dbReference type="SAM" id="Phobius"/>
    </source>
</evidence>
<name>A0A5B6X746_9ROSI</name>
<proteinExistence type="predicted"/>
<feature type="domain" description="RNase H type-1" evidence="2">
    <location>
        <begin position="473"/>
        <end position="592"/>
    </location>
</feature>
<keyword evidence="1" id="KW-0812">Transmembrane</keyword>
<keyword evidence="4" id="KW-0548">Nucleotidyltransferase</keyword>
<dbReference type="OrthoDB" id="1000979at2759"/>
<dbReference type="GO" id="GO:0003964">
    <property type="term" value="F:RNA-directed DNA polymerase activity"/>
    <property type="evidence" value="ECO:0007669"/>
    <property type="project" value="UniProtKB-KW"/>
</dbReference>
<dbReference type="EMBL" id="SMMG02000001">
    <property type="protein sequence ID" value="KAA3489989.1"/>
    <property type="molecule type" value="Genomic_DNA"/>
</dbReference>
<dbReference type="Proteomes" id="UP000325315">
    <property type="component" value="Unassembled WGS sequence"/>
</dbReference>
<sequence>MLGVRMASNPKKYLGLPIMVGRKKTWAFANFVDRFRKRVEGWSLCYLSIGGNEIFIKSVLQAIPLYVMQCFLMLKSLCQKLEGVMNKFWWTNNKTSKGIHWSRWEPLCKPKDASEMVFKNLVLFNKALLAKRVWRILTQPKCLLAKVLKACYHPYSDILSANIGSYPSFTWHSICSDRELIVKGMLWRVGNGTCINIWNDHWFPGRENNRVSVQRIMPNWTTVNQLINYETNTWNDELIHNIFEADTTTRISSIPILEGRSKDLMVWKYEGSGEYTVKSGYRVLFSEHIQNTSDTSPDGEDYTEFYKSLWTLHIPTKVKIHIWRMFNNFLPHFCNLARRTLSVETVCPLCKKDPEDADHLMWSCELLQYVWTSLNIKVPSFEVLISCKTRFANTFSAAEEQQRQIMALSLWGLGYQRNKLIHEGVKFSLQEFLGFIKGYGQDLILNHENFCPSFRSMANEIWKPPDAGIIKLNFDAAFQSDVRIAITAVLARNSEGEIVGAGTYLFKDVVDAFVAKARACERALLLARAMGFRRLIVEGDSLTVIKSIKKRQEDKFVLRPITHHINILEAGFDEVSYLFVPRLVNGAPHTLALEGRRRQAFRSWVDGVPDSVQTLAMKDRLSWNQRYQGKGTVWLILGFWKCAAVLAWAVFFLLLVLNQSVHKS</sequence>
<reference evidence="5" key="1">
    <citation type="journal article" date="2019" name="Plant Biotechnol. J.">
        <title>Genome sequencing of the Australian wild diploid species Gossypium australe highlights disease resistance and delayed gland morphogenesis.</title>
        <authorList>
            <person name="Cai Y."/>
            <person name="Cai X."/>
            <person name="Wang Q."/>
            <person name="Wang P."/>
            <person name="Zhang Y."/>
            <person name="Cai C."/>
            <person name="Xu Y."/>
            <person name="Wang K."/>
            <person name="Zhou Z."/>
            <person name="Wang C."/>
            <person name="Geng S."/>
            <person name="Li B."/>
            <person name="Dong Q."/>
            <person name="Hou Y."/>
            <person name="Wang H."/>
            <person name="Ai P."/>
            <person name="Liu Z."/>
            <person name="Yi F."/>
            <person name="Sun M."/>
            <person name="An G."/>
            <person name="Cheng J."/>
            <person name="Zhang Y."/>
            <person name="Shi Q."/>
            <person name="Xie Y."/>
            <person name="Shi X."/>
            <person name="Chang Y."/>
            <person name="Huang F."/>
            <person name="Chen Y."/>
            <person name="Hong S."/>
            <person name="Mi L."/>
            <person name="Sun Q."/>
            <person name="Zhang L."/>
            <person name="Zhou B."/>
            <person name="Peng R."/>
            <person name="Zhang X."/>
            <person name="Liu F."/>
        </authorList>
    </citation>
    <scope>NUCLEOTIDE SEQUENCE [LARGE SCALE GENOMIC DNA]</scope>
    <source>
        <strain evidence="5">cv. PA1801</strain>
    </source>
</reference>
<keyword evidence="4" id="KW-0695">RNA-directed DNA polymerase</keyword>
<dbReference type="InterPro" id="IPR044730">
    <property type="entry name" value="RNase_H-like_dom_plant"/>
</dbReference>
<dbReference type="AlphaFoldDB" id="A0A5B6X746"/>
<evidence type="ECO:0000313" key="5">
    <source>
        <dbReference type="Proteomes" id="UP000325315"/>
    </source>
</evidence>
<dbReference type="PANTHER" id="PTHR33116">
    <property type="entry name" value="REVERSE TRANSCRIPTASE ZINC-BINDING DOMAIN-CONTAINING PROTEIN-RELATED-RELATED"/>
    <property type="match status" value="1"/>
</dbReference>
<evidence type="ECO:0000259" key="2">
    <source>
        <dbReference type="Pfam" id="PF13456"/>
    </source>
</evidence>
<feature type="domain" description="Reverse transcriptase zinc-binding" evidence="3">
    <location>
        <begin position="275"/>
        <end position="371"/>
    </location>
</feature>
<evidence type="ECO:0000313" key="4">
    <source>
        <dbReference type="EMBL" id="KAA3489989.1"/>
    </source>
</evidence>
<dbReference type="Pfam" id="PF13456">
    <property type="entry name" value="RVT_3"/>
    <property type="match status" value="1"/>
</dbReference>
<evidence type="ECO:0000259" key="3">
    <source>
        <dbReference type="Pfam" id="PF13966"/>
    </source>
</evidence>
<dbReference type="GO" id="GO:0003676">
    <property type="term" value="F:nucleic acid binding"/>
    <property type="evidence" value="ECO:0007669"/>
    <property type="project" value="InterPro"/>
</dbReference>
<dbReference type="Gene3D" id="3.30.420.10">
    <property type="entry name" value="Ribonuclease H-like superfamily/Ribonuclease H"/>
    <property type="match status" value="1"/>
</dbReference>
<dbReference type="InterPro" id="IPR012337">
    <property type="entry name" value="RNaseH-like_sf"/>
</dbReference>
<comment type="caution">
    <text evidence="4">The sequence shown here is derived from an EMBL/GenBank/DDBJ whole genome shotgun (WGS) entry which is preliminary data.</text>
</comment>
<keyword evidence="5" id="KW-1185">Reference proteome</keyword>
<dbReference type="CDD" id="cd06222">
    <property type="entry name" value="RNase_H_like"/>
    <property type="match status" value="1"/>
</dbReference>
<keyword evidence="4" id="KW-0808">Transferase</keyword>
<accession>A0A5B6X746</accession>
<dbReference type="SUPFAM" id="SSF53098">
    <property type="entry name" value="Ribonuclease H-like"/>
    <property type="match status" value="1"/>
</dbReference>
<dbReference type="Pfam" id="PF13966">
    <property type="entry name" value="zf-RVT"/>
    <property type="match status" value="1"/>
</dbReference>